<dbReference type="InterPro" id="IPR048297">
    <property type="entry name" value="DUF936_dom_pln"/>
</dbReference>
<proteinExistence type="predicted"/>
<feature type="region of interest" description="Disordered" evidence="1">
    <location>
        <begin position="273"/>
        <end position="313"/>
    </location>
</feature>
<dbReference type="Pfam" id="PF06075">
    <property type="entry name" value="DUF936"/>
    <property type="match status" value="1"/>
</dbReference>
<sequence length="843" mass="90016">MASLTPGVLLKLLQQMNGNTKGFGEAPSLLQVISIVPALAGADLWPNHGFYLRVSDSSHAIYVSLAEEEDDDLILSDKLQLGQFIYVDRLEAGSPLPLLHGVQPLPGRHPCLGSPEDLVTTAIPALQVKSPPIVSSALEQSLSMSSSFHQKGAHPGEKFSSQDLSLHESPSISHGPSQQELHSRGRLSSYSASEDLESDSPSTDVSSKPTNSTVPSSVNGAITAPEMPERLTYKTDLILFPRKTLKRRFERVCHRRRASLSSLALSRSVDKTLERAGSNCSTPPKEERRSSSRKSGSILQSKTEKIVRASASSGQRIGSKDISTALSVSTGHKSSFRDFSKAAEASVNAGQKNGLIDVSRRTALSGILTAASSASKVGDLLSVSAKTLRRSWEGSAVVKELKEKSTLKVGTKAESKNITSTVVSVSRRLSDASLQKSQEASKASPIKSQMRSSTPVFAKPKGVATMEPNTEGKPLKPCMDDKRLTHKNSSWDCLSSSLATLGSDAVQKRDAASVAAEEALTEASAIEAVIRNLSTFAELCSAAKVEQPEPSIEQFLELQQAVAQATAVADAFAGVRDACKVVDGVETGQADTERFKNIASEKAKRANLWVTAALSTDMAAFSLMTRQTCSSASTTTKKDSVKGKAMLVLSNGLQPLSPCSGNEKKNINAWEVSELKQTNSLKMGQSPFKRSPNGVANKVATGSKSGTDSDLSAQCSPTPLGVGWRKGDGLQETAELASKLQKESQSWFLKFLESALDNGFQSSNSGEGNADASAPKAIQQDKSQIAAMLSQLKRVNDWLDQVDMTVQDPNSTELPVTVSRIRKKIYNYLLQHVESAAVALGSS</sequence>
<dbReference type="Pfam" id="PF21647">
    <property type="entry name" value="DUF6857"/>
    <property type="match status" value="1"/>
</dbReference>
<feature type="region of interest" description="Disordered" evidence="1">
    <location>
        <begin position="433"/>
        <end position="455"/>
    </location>
</feature>
<feature type="domain" description="DUF936" evidence="2">
    <location>
        <begin position="4"/>
        <end position="119"/>
    </location>
</feature>
<protein>
    <submittedName>
        <fullName evidence="4">Uncharacterized protein</fullName>
    </submittedName>
</protein>
<evidence type="ECO:0000256" key="1">
    <source>
        <dbReference type="SAM" id="MobiDB-lite"/>
    </source>
</evidence>
<dbReference type="PANTHER" id="PTHR31928:SF4">
    <property type="entry name" value="OS08G0541500 PROTEIN"/>
    <property type="match status" value="1"/>
</dbReference>
<feature type="compositionally biased region" description="Polar residues" evidence="1">
    <location>
        <begin position="159"/>
        <end position="192"/>
    </location>
</feature>
<feature type="compositionally biased region" description="Polar residues" evidence="1">
    <location>
        <begin position="700"/>
        <end position="714"/>
    </location>
</feature>
<evidence type="ECO:0000259" key="3">
    <source>
        <dbReference type="Pfam" id="PF21647"/>
    </source>
</evidence>
<name>A0A9D4VDJ2_ADICA</name>
<dbReference type="Proteomes" id="UP000886520">
    <property type="component" value="Chromosome 1"/>
</dbReference>
<dbReference type="OrthoDB" id="1908057at2759"/>
<dbReference type="InterPro" id="IPR010341">
    <property type="entry name" value="DUF936_pln"/>
</dbReference>
<dbReference type="InterPro" id="IPR049172">
    <property type="entry name" value="DUF6857_pln"/>
</dbReference>
<dbReference type="PANTHER" id="PTHR31928">
    <property type="entry name" value="EXPRESSED PROTEIN"/>
    <property type="match status" value="1"/>
</dbReference>
<dbReference type="AlphaFoldDB" id="A0A9D4VDJ2"/>
<organism evidence="4 5">
    <name type="scientific">Adiantum capillus-veneris</name>
    <name type="common">Maidenhair fern</name>
    <dbReference type="NCBI Taxonomy" id="13818"/>
    <lineage>
        <taxon>Eukaryota</taxon>
        <taxon>Viridiplantae</taxon>
        <taxon>Streptophyta</taxon>
        <taxon>Embryophyta</taxon>
        <taxon>Tracheophyta</taxon>
        <taxon>Polypodiopsida</taxon>
        <taxon>Polypodiidae</taxon>
        <taxon>Polypodiales</taxon>
        <taxon>Pteridineae</taxon>
        <taxon>Pteridaceae</taxon>
        <taxon>Vittarioideae</taxon>
        <taxon>Adiantum</taxon>
    </lineage>
</organism>
<evidence type="ECO:0000259" key="2">
    <source>
        <dbReference type="Pfam" id="PF06075"/>
    </source>
</evidence>
<evidence type="ECO:0000313" key="4">
    <source>
        <dbReference type="EMBL" id="KAI5084389.1"/>
    </source>
</evidence>
<reference evidence="4" key="1">
    <citation type="submission" date="2021-01" db="EMBL/GenBank/DDBJ databases">
        <title>Adiantum capillus-veneris genome.</title>
        <authorList>
            <person name="Fang Y."/>
            <person name="Liao Q."/>
        </authorList>
    </citation>
    <scope>NUCLEOTIDE SEQUENCE</scope>
    <source>
        <strain evidence="4">H3</strain>
        <tissue evidence="4">Leaf</tissue>
    </source>
</reference>
<comment type="caution">
    <text evidence="4">The sequence shown here is derived from an EMBL/GenBank/DDBJ whole genome shotgun (WGS) entry which is preliminary data.</text>
</comment>
<accession>A0A9D4VDJ2</accession>
<evidence type="ECO:0000313" key="5">
    <source>
        <dbReference type="Proteomes" id="UP000886520"/>
    </source>
</evidence>
<feature type="region of interest" description="Disordered" evidence="1">
    <location>
        <begin position="683"/>
        <end position="714"/>
    </location>
</feature>
<feature type="domain" description="DUF6857" evidence="3">
    <location>
        <begin position="479"/>
        <end position="839"/>
    </location>
</feature>
<gene>
    <name evidence="4" type="ORF">GOP47_0000558</name>
</gene>
<dbReference type="EMBL" id="JABFUD020000001">
    <property type="protein sequence ID" value="KAI5084389.1"/>
    <property type="molecule type" value="Genomic_DNA"/>
</dbReference>
<keyword evidence="5" id="KW-1185">Reference proteome</keyword>
<feature type="compositionally biased region" description="Polar residues" evidence="1">
    <location>
        <begin position="199"/>
        <end position="220"/>
    </location>
</feature>
<feature type="region of interest" description="Disordered" evidence="1">
    <location>
        <begin position="145"/>
        <end position="227"/>
    </location>
</feature>